<dbReference type="PANTHER" id="PTHR38111">
    <property type="entry name" value="ZN(2)-C6 FUNGAL-TYPE DOMAIN-CONTAINING PROTEIN-RELATED"/>
    <property type="match status" value="1"/>
</dbReference>
<name>A0A6A6AB09_9PLEO</name>
<dbReference type="OrthoDB" id="194358at2759"/>
<dbReference type="RefSeq" id="XP_033522436.1">
    <property type="nucleotide sequence ID" value="XM_033671600.1"/>
</dbReference>
<dbReference type="Proteomes" id="UP000799771">
    <property type="component" value="Unassembled WGS sequence"/>
</dbReference>
<dbReference type="GO" id="GO:0000981">
    <property type="term" value="F:DNA-binding transcription factor activity, RNA polymerase II-specific"/>
    <property type="evidence" value="ECO:0007669"/>
    <property type="project" value="InterPro"/>
</dbReference>
<dbReference type="InterPro" id="IPR001138">
    <property type="entry name" value="Zn2Cys6_DnaBD"/>
</dbReference>
<evidence type="ECO:0000313" key="2">
    <source>
        <dbReference type="EMBL" id="KAF2128047.1"/>
    </source>
</evidence>
<dbReference type="InterPro" id="IPR036864">
    <property type="entry name" value="Zn2-C6_fun-type_DNA-bd_sf"/>
</dbReference>
<dbReference type="InterPro" id="IPR053178">
    <property type="entry name" value="Osmoadaptation_assoc"/>
</dbReference>
<evidence type="ECO:0000256" key="1">
    <source>
        <dbReference type="ARBA" id="ARBA00023242"/>
    </source>
</evidence>
<dbReference type="SUPFAM" id="SSF57701">
    <property type="entry name" value="Zn2/Cys6 DNA-binding domain"/>
    <property type="match status" value="1"/>
</dbReference>
<evidence type="ECO:0008006" key="4">
    <source>
        <dbReference type="Google" id="ProtNLM"/>
    </source>
</evidence>
<protein>
    <recommendedName>
        <fullName evidence="4">Zn(2)-C6 fungal-type domain-containing protein</fullName>
    </recommendedName>
</protein>
<organism evidence="2 3">
    <name type="scientific">Dothidotthia symphoricarpi CBS 119687</name>
    <dbReference type="NCBI Taxonomy" id="1392245"/>
    <lineage>
        <taxon>Eukaryota</taxon>
        <taxon>Fungi</taxon>
        <taxon>Dikarya</taxon>
        <taxon>Ascomycota</taxon>
        <taxon>Pezizomycotina</taxon>
        <taxon>Dothideomycetes</taxon>
        <taxon>Pleosporomycetidae</taxon>
        <taxon>Pleosporales</taxon>
        <taxon>Dothidotthiaceae</taxon>
        <taxon>Dothidotthia</taxon>
    </lineage>
</organism>
<dbReference type="GO" id="GO:0008270">
    <property type="term" value="F:zinc ion binding"/>
    <property type="evidence" value="ECO:0007669"/>
    <property type="project" value="InterPro"/>
</dbReference>
<keyword evidence="3" id="KW-1185">Reference proteome</keyword>
<keyword evidence="1" id="KW-0539">Nucleus</keyword>
<dbReference type="GeneID" id="54412032"/>
<dbReference type="PANTHER" id="PTHR38111:SF2">
    <property type="entry name" value="FINGER DOMAIN PROTEIN, PUTATIVE (AFU_ORTHOLOGUE AFUA_1G01560)-RELATED"/>
    <property type="match status" value="1"/>
</dbReference>
<dbReference type="Pfam" id="PF11951">
    <property type="entry name" value="Fungal_trans_2"/>
    <property type="match status" value="1"/>
</dbReference>
<proteinExistence type="predicted"/>
<evidence type="ECO:0000313" key="3">
    <source>
        <dbReference type="Proteomes" id="UP000799771"/>
    </source>
</evidence>
<dbReference type="AlphaFoldDB" id="A0A6A6AB09"/>
<dbReference type="CDD" id="cd00067">
    <property type="entry name" value="GAL4"/>
    <property type="match status" value="1"/>
</dbReference>
<gene>
    <name evidence="2" type="ORF">P153DRAFT_397926</name>
</gene>
<dbReference type="Gene3D" id="4.10.240.10">
    <property type="entry name" value="Zn(2)-C6 fungal-type DNA-binding domain"/>
    <property type="match status" value="1"/>
</dbReference>
<sequence length="373" mass="42204">MYPFLPLVTALLMPSIIGPYDGRKARRKRCDTCIKRQIRCHGGIPCGNCRQTNRLCGVTTKHTDVSLVFVRQFSNDETKENIIFPLRQSICPKGTDRYLSYFFTSFLPMNVFTSNAIPMRNDLLALSKSSPALRDAIDAVAAMHVKRQGQSFSTEQNRNVEALQAYARSVRCVQEKLATNTFMDDQAALWITFFLGLFEQMRDSTGTNWLSHFLHGTSTMLCLQKPETLNYPGFHNAQRRSFFLTTRIFEISRSLIFSSSSFLSKSDWTAAFAKLWEGESVAFWHPKEALFDILPHVSELNINALNFCEDAPRLSLDTRRTLSESLGNEGLVLQAFLQQWWVDAVVWGKAAQHGVAPFPGQNGPGTEFLIAHI</sequence>
<reference evidence="2" key="1">
    <citation type="journal article" date="2020" name="Stud. Mycol.">
        <title>101 Dothideomycetes genomes: a test case for predicting lifestyles and emergence of pathogens.</title>
        <authorList>
            <person name="Haridas S."/>
            <person name="Albert R."/>
            <person name="Binder M."/>
            <person name="Bloem J."/>
            <person name="Labutti K."/>
            <person name="Salamov A."/>
            <person name="Andreopoulos B."/>
            <person name="Baker S."/>
            <person name="Barry K."/>
            <person name="Bills G."/>
            <person name="Bluhm B."/>
            <person name="Cannon C."/>
            <person name="Castanera R."/>
            <person name="Culley D."/>
            <person name="Daum C."/>
            <person name="Ezra D."/>
            <person name="Gonzalez J."/>
            <person name="Henrissat B."/>
            <person name="Kuo A."/>
            <person name="Liang C."/>
            <person name="Lipzen A."/>
            <person name="Lutzoni F."/>
            <person name="Magnuson J."/>
            <person name="Mondo S."/>
            <person name="Nolan M."/>
            <person name="Ohm R."/>
            <person name="Pangilinan J."/>
            <person name="Park H.-J."/>
            <person name="Ramirez L."/>
            <person name="Alfaro M."/>
            <person name="Sun H."/>
            <person name="Tritt A."/>
            <person name="Yoshinaga Y."/>
            <person name="Zwiers L.-H."/>
            <person name="Turgeon B."/>
            <person name="Goodwin S."/>
            <person name="Spatafora J."/>
            <person name="Crous P."/>
            <person name="Grigoriev I."/>
        </authorList>
    </citation>
    <scope>NUCLEOTIDE SEQUENCE</scope>
    <source>
        <strain evidence="2">CBS 119687</strain>
    </source>
</reference>
<dbReference type="InterPro" id="IPR021858">
    <property type="entry name" value="Fun_TF"/>
</dbReference>
<accession>A0A6A6AB09</accession>
<dbReference type="EMBL" id="ML977509">
    <property type="protein sequence ID" value="KAF2128047.1"/>
    <property type="molecule type" value="Genomic_DNA"/>
</dbReference>